<dbReference type="EC" id="3.4.24.-" evidence="14"/>
<evidence type="ECO:0000256" key="6">
    <source>
        <dbReference type="ARBA" id="ARBA00022801"/>
    </source>
</evidence>
<name>A0ABT5NHG9_9PSED</name>
<keyword evidence="3 11" id="KW-0645">Protease</keyword>
<keyword evidence="2" id="KW-1003">Cell membrane</keyword>
<evidence type="ECO:0000256" key="7">
    <source>
        <dbReference type="ARBA" id="ARBA00022833"/>
    </source>
</evidence>
<comment type="similarity">
    <text evidence="11">Belongs to the peptidase M48 family.</text>
</comment>
<dbReference type="Gene3D" id="3.30.2010.10">
    <property type="entry name" value="Metalloproteases ('zincins'), catalytic domain"/>
    <property type="match status" value="1"/>
</dbReference>
<evidence type="ECO:0000256" key="1">
    <source>
        <dbReference type="ARBA" id="ARBA00004651"/>
    </source>
</evidence>
<evidence type="ECO:0000256" key="10">
    <source>
        <dbReference type="ARBA" id="ARBA00023136"/>
    </source>
</evidence>
<evidence type="ECO:0000259" key="13">
    <source>
        <dbReference type="Pfam" id="PF01435"/>
    </source>
</evidence>
<dbReference type="EMBL" id="JAMDHD010000040">
    <property type="protein sequence ID" value="MDD0987992.1"/>
    <property type="molecule type" value="Genomic_DNA"/>
</dbReference>
<keyword evidence="6 11" id="KW-0378">Hydrolase</keyword>
<comment type="cofactor">
    <cofactor evidence="11">
        <name>Zn(2+)</name>
        <dbReference type="ChEBI" id="CHEBI:29105"/>
    </cofactor>
    <text evidence="11">Binds 1 zinc ion per subunit.</text>
</comment>
<evidence type="ECO:0000256" key="8">
    <source>
        <dbReference type="ARBA" id="ARBA00022989"/>
    </source>
</evidence>
<dbReference type="PANTHER" id="PTHR43221:SF1">
    <property type="entry name" value="PROTEASE HTPX"/>
    <property type="match status" value="1"/>
</dbReference>
<reference evidence="14" key="1">
    <citation type="submission" date="2022-05" db="EMBL/GenBank/DDBJ databases">
        <title>Novel Pseudomonas spp. Isolated from a Rainbow Trout Aquaculture Facility.</title>
        <authorList>
            <person name="Testerman T."/>
            <person name="Graf J."/>
        </authorList>
    </citation>
    <scope>NUCLEOTIDE SEQUENCE</scope>
    <source>
        <strain evidence="14">ID1050</strain>
    </source>
</reference>
<evidence type="ECO:0000256" key="5">
    <source>
        <dbReference type="ARBA" id="ARBA00022723"/>
    </source>
</evidence>
<keyword evidence="4 12" id="KW-0812">Transmembrane</keyword>
<dbReference type="InterPro" id="IPR001915">
    <property type="entry name" value="Peptidase_M48"/>
</dbReference>
<dbReference type="PANTHER" id="PTHR43221">
    <property type="entry name" value="PROTEASE HTPX"/>
    <property type="match status" value="1"/>
</dbReference>
<comment type="caution">
    <text evidence="14">The sequence shown here is derived from an EMBL/GenBank/DDBJ whole genome shotgun (WGS) entry which is preliminary data.</text>
</comment>
<keyword evidence="7 11" id="KW-0862">Zinc</keyword>
<evidence type="ECO:0000313" key="14">
    <source>
        <dbReference type="EMBL" id="MDD0987992.1"/>
    </source>
</evidence>
<evidence type="ECO:0000256" key="4">
    <source>
        <dbReference type="ARBA" id="ARBA00022692"/>
    </source>
</evidence>
<keyword evidence="5" id="KW-0479">Metal-binding</keyword>
<evidence type="ECO:0000313" key="15">
    <source>
        <dbReference type="Proteomes" id="UP001148189"/>
    </source>
</evidence>
<organism evidence="14 15">
    <name type="scientific">Pseudomonas shahriarae</name>
    <dbReference type="NCBI Taxonomy" id="2745512"/>
    <lineage>
        <taxon>Bacteria</taxon>
        <taxon>Pseudomonadati</taxon>
        <taxon>Pseudomonadota</taxon>
        <taxon>Gammaproteobacteria</taxon>
        <taxon>Pseudomonadales</taxon>
        <taxon>Pseudomonadaceae</taxon>
        <taxon>Pseudomonas</taxon>
    </lineage>
</organism>
<proteinExistence type="inferred from homology"/>
<evidence type="ECO:0000256" key="9">
    <source>
        <dbReference type="ARBA" id="ARBA00023049"/>
    </source>
</evidence>
<feature type="transmembrane region" description="Helical" evidence="12">
    <location>
        <begin position="16"/>
        <end position="36"/>
    </location>
</feature>
<dbReference type="Proteomes" id="UP001148189">
    <property type="component" value="Unassembled WGS sequence"/>
</dbReference>
<keyword evidence="10 12" id="KW-0472">Membrane</keyword>
<feature type="domain" description="Peptidase M48" evidence="13">
    <location>
        <begin position="89"/>
        <end position="285"/>
    </location>
</feature>
<keyword evidence="8 12" id="KW-1133">Transmembrane helix</keyword>
<keyword evidence="9 11" id="KW-0482">Metalloprotease</keyword>
<sequence>MNFFAHQDRARRGSRYYTLLTSVIVLGPALLWGLSTETIDDVGWAEICVAMLLFISVSYWFLNRKLKDGGSAIAEQYGGYLISLDPHENDRWLLDIVEEMAIASGSPVPMVYLLDADGINAFAAGRTPQDSVMGVTYGAAAILDREEMQGVIAHLFSATHSNDMRLDTRMKGVHLGSGLLVLIIGLSSASLLPVGLGWIFLMFLAMSRVRRQRKYLADAAAAQFTRNPQSVASALRKIGGHEYGALIGYRDKEDCPQMFFATPFKNLEQRLDSPYPPLEKRIWRLDPDWDGEYPEVP</sequence>
<protein>
    <submittedName>
        <fullName evidence="14">M48 family metalloprotease</fullName>
        <ecNumber evidence="14">3.4.24.-</ecNumber>
    </submittedName>
</protein>
<feature type="transmembrane region" description="Helical" evidence="12">
    <location>
        <begin position="179"/>
        <end position="206"/>
    </location>
</feature>
<gene>
    <name evidence="14" type="ORF">M5G21_23850</name>
</gene>
<comment type="subcellular location">
    <subcellularLocation>
        <location evidence="1">Cell membrane</location>
        <topology evidence="1">Multi-pass membrane protein</topology>
    </subcellularLocation>
</comment>
<accession>A0ABT5NHG9</accession>
<dbReference type="GO" id="GO:0008237">
    <property type="term" value="F:metallopeptidase activity"/>
    <property type="evidence" value="ECO:0007669"/>
    <property type="project" value="UniProtKB-KW"/>
</dbReference>
<evidence type="ECO:0000256" key="11">
    <source>
        <dbReference type="RuleBase" id="RU003983"/>
    </source>
</evidence>
<evidence type="ECO:0000256" key="12">
    <source>
        <dbReference type="SAM" id="Phobius"/>
    </source>
</evidence>
<dbReference type="InterPro" id="IPR050083">
    <property type="entry name" value="HtpX_protease"/>
</dbReference>
<dbReference type="RefSeq" id="WP_169961331.1">
    <property type="nucleotide sequence ID" value="NZ_JAMDHD010000040.1"/>
</dbReference>
<evidence type="ECO:0000256" key="3">
    <source>
        <dbReference type="ARBA" id="ARBA00022670"/>
    </source>
</evidence>
<keyword evidence="15" id="KW-1185">Reference proteome</keyword>
<evidence type="ECO:0000256" key="2">
    <source>
        <dbReference type="ARBA" id="ARBA00022475"/>
    </source>
</evidence>
<feature type="transmembrane region" description="Helical" evidence="12">
    <location>
        <begin position="42"/>
        <end position="62"/>
    </location>
</feature>
<dbReference type="Pfam" id="PF01435">
    <property type="entry name" value="Peptidase_M48"/>
    <property type="match status" value="1"/>
</dbReference>